<evidence type="ECO:0000313" key="5">
    <source>
        <dbReference type="EMBL" id="AVX03087.1"/>
    </source>
</evidence>
<dbReference type="InterPro" id="IPR017694">
    <property type="entry name" value="Phosphonate_tfrase_rpt"/>
</dbReference>
<name>A0A2R4MAL8_9HYPH</name>
<dbReference type="AlphaFoldDB" id="A0A2R4MAL8"/>
<dbReference type="CDD" id="cd03349">
    <property type="entry name" value="LbH_XAT"/>
    <property type="match status" value="1"/>
</dbReference>
<reference evidence="5 6" key="1">
    <citation type="submission" date="2017-05" db="EMBL/GenBank/DDBJ databases">
        <title>Genome Analysis of Maritalea myrionectae HL2708#5.</title>
        <authorList>
            <consortium name="Cotde Inc.-PKNU"/>
            <person name="Jang D."/>
            <person name="Oh H.-M."/>
        </authorList>
    </citation>
    <scope>NUCLEOTIDE SEQUENCE [LARGE SCALE GENOMIC DNA]</scope>
    <source>
        <strain evidence="5 6">HL2708#5</strain>
    </source>
</reference>
<dbReference type="KEGG" id="mmyr:MXMO3_00542"/>
<dbReference type="RefSeq" id="WP_117394855.1">
    <property type="nucleotide sequence ID" value="NZ_CP021330.1"/>
</dbReference>
<evidence type="ECO:0000256" key="1">
    <source>
        <dbReference type="ARBA" id="ARBA00007274"/>
    </source>
</evidence>
<keyword evidence="4" id="KW-0012">Acyltransferase</keyword>
<gene>
    <name evidence="5" type="ORF">MXMO3_00542</name>
</gene>
<dbReference type="Proteomes" id="UP000258927">
    <property type="component" value="Chromosome"/>
</dbReference>
<dbReference type="STRING" id="1122213.GCA_000423365_03254"/>
<keyword evidence="2 5" id="KW-0808">Transferase</keyword>
<sequence length="204" mass="22654">MAKQLSQAPTIGPNTETRGSDLGVWTELGHDTIFVDSRLGDYSYAMQRCQIIWTKIGKFCSIASDVRINPGNHPTWRASQHHFSYRAAAFGLGDDDTEFFSWRKEHEVTIGHDVWIGHGATILAGVSIGTGAVIGAGAVVSKDVPPYHIVGGVPAKTIKERFTPKIAEQMQDLAWWDWPREKLKDSLKDMRSLPAEAFLEKYAV</sequence>
<evidence type="ECO:0000313" key="6">
    <source>
        <dbReference type="Proteomes" id="UP000258927"/>
    </source>
</evidence>
<keyword evidence="6" id="KW-1185">Reference proteome</keyword>
<comment type="similarity">
    <text evidence="1">Belongs to the transferase hexapeptide repeat family.</text>
</comment>
<dbReference type="InterPro" id="IPR001451">
    <property type="entry name" value="Hexapep"/>
</dbReference>
<protein>
    <submittedName>
        <fullName evidence="5">Chloramphenicol acetyltransferase</fullName>
    </submittedName>
</protein>
<accession>A0A2R4MAL8</accession>
<dbReference type="GO" id="GO:0016746">
    <property type="term" value="F:acyltransferase activity"/>
    <property type="evidence" value="ECO:0007669"/>
    <property type="project" value="UniProtKB-KW"/>
</dbReference>
<organism evidence="5 6">
    <name type="scientific">Maritalea myrionectae</name>
    <dbReference type="NCBI Taxonomy" id="454601"/>
    <lineage>
        <taxon>Bacteria</taxon>
        <taxon>Pseudomonadati</taxon>
        <taxon>Pseudomonadota</taxon>
        <taxon>Alphaproteobacteria</taxon>
        <taxon>Hyphomicrobiales</taxon>
        <taxon>Devosiaceae</taxon>
        <taxon>Maritalea</taxon>
    </lineage>
</organism>
<proteinExistence type="inferred from homology"/>
<dbReference type="InterPro" id="IPR018357">
    <property type="entry name" value="Hexapep_transf_CS"/>
</dbReference>
<dbReference type="InterPro" id="IPR011004">
    <property type="entry name" value="Trimer_LpxA-like_sf"/>
</dbReference>
<dbReference type="NCBIfam" id="TIGR03308">
    <property type="entry name" value="phn_thr-fam"/>
    <property type="match status" value="1"/>
</dbReference>
<dbReference type="PANTHER" id="PTHR43300">
    <property type="entry name" value="ACETYLTRANSFERASE"/>
    <property type="match status" value="1"/>
</dbReference>
<dbReference type="InterPro" id="IPR050179">
    <property type="entry name" value="Trans_hexapeptide_repeat"/>
</dbReference>
<dbReference type="EMBL" id="CP021330">
    <property type="protein sequence ID" value="AVX03087.1"/>
    <property type="molecule type" value="Genomic_DNA"/>
</dbReference>
<dbReference type="Gene3D" id="2.160.10.10">
    <property type="entry name" value="Hexapeptide repeat proteins"/>
    <property type="match status" value="1"/>
</dbReference>
<dbReference type="PROSITE" id="PS00101">
    <property type="entry name" value="HEXAPEP_TRANSFERASES"/>
    <property type="match status" value="1"/>
</dbReference>
<evidence type="ECO:0000256" key="4">
    <source>
        <dbReference type="ARBA" id="ARBA00023315"/>
    </source>
</evidence>
<dbReference type="Pfam" id="PF00132">
    <property type="entry name" value="Hexapep"/>
    <property type="match status" value="1"/>
</dbReference>
<keyword evidence="3" id="KW-0677">Repeat</keyword>
<dbReference type="SUPFAM" id="SSF51161">
    <property type="entry name" value="Trimeric LpxA-like enzymes"/>
    <property type="match status" value="1"/>
</dbReference>
<dbReference type="PANTHER" id="PTHR43300:SF11">
    <property type="entry name" value="ACETYLTRANSFERASE RV3034C-RELATED"/>
    <property type="match status" value="1"/>
</dbReference>
<evidence type="ECO:0000256" key="3">
    <source>
        <dbReference type="ARBA" id="ARBA00022737"/>
    </source>
</evidence>
<evidence type="ECO:0000256" key="2">
    <source>
        <dbReference type="ARBA" id="ARBA00022679"/>
    </source>
</evidence>